<dbReference type="GO" id="GO:0006351">
    <property type="term" value="P:DNA-templated transcription"/>
    <property type="evidence" value="ECO:0007669"/>
    <property type="project" value="InterPro"/>
</dbReference>
<accession>A0AAQ3KWX8</accession>
<keyword evidence="1" id="KW-0175">Coiled coil</keyword>
<dbReference type="PANTHER" id="PTHR46354:SF4">
    <property type="entry name" value="PROTEIN DOG1-LIKE 3"/>
    <property type="match status" value="1"/>
</dbReference>
<dbReference type="Pfam" id="PF14144">
    <property type="entry name" value="DOG1"/>
    <property type="match status" value="1"/>
</dbReference>
<evidence type="ECO:0000313" key="3">
    <source>
        <dbReference type="EMBL" id="WOL16284.1"/>
    </source>
</evidence>
<keyword evidence="3" id="KW-0238">DNA-binding</keyword>
<dbReference type="AlphaFoldDB" id="A0AAQ3KWX8"/>
<evidence type="ECO:0000256" key="1">
    <source>
        <dbReference type="SAM" id="Coils"/>
    </source>
</evidence>
<protein>
    <submittedName>
        <fullName evidence="3">TGACG-sequence-specific DNA-binding protein TGA-1A-like</fullName>
    </submittedName>
</protein>
<feature type="coiled-coil region" evidence="1">
    <location>
        <begin position="154"/>
        <end position="181"/>
    </location>
</feature>
<feature type="domain" description="DOG1" evidence="2">
    <location>
        <begin position="24"/>
        <end position="267"/>
    </location>
</feature>
<organism evidence="3 4">
    <name type="scientific">Canna indica</name>
    <name type="common">Indian-shot</name>
    <dbReference type="NCBI Taxonomy" id="4628"/>
    <lineage>
        <taxon>Eukaryota</taxon>
        <taxon>Viridiplantae</taxon>
        <taxon>Streptophyta</taxon>
        <taxon>Embryophyta</taxon>
        <taxon>Tracheophyta</taxon>
        <taxon>Spermatophyta</taxon>
        <taxon>Magnoliopsida</taxon>
        <taxon>Liliopsida</taxon>
        <taxon>Zingiberales</taxon>
        <taxon>Cannaceae</taxon>
        <taxon>Canna</taxon>
    </lineage>
</organism>
<name>A0AAQ3KWX8_9LILI</name>
<dbReference type="PANTHER" id="PTHR46354">
    <property type="entry name" value="DOG1 DOMAIN-CONTAINING PROTEIN"/>
    <property type="match status" value="1"/>
</dbReference>
<dbReference type="PROSITE" id="PS51806">
    <property type="entry name" value="DOG1"/>
    <property type="match status" value="1"/>
</dbReference>
<dbReference type="InterPro" id="IPR025422">
    <property type="entry name" value="TGA_domain"/>
</dbReference>
<dbReference type="EMBL" id="CP136897">
    <property type="protein sequence ID" value="WOL16284.1"/>
    <property type="molecule type" value="Genomic_DNA"/>
</dbReference>
<proteinExistence type="predicted"/>
<reference evidence="3 4" key="1">
    <citation type="submission" date="2023-10" db="EMBL/GenBank/DDBJ databases">
        <title>Chromosome-scale genome assembly provides insights into flower coloration mechanisms of Canna indica.</title>
        <authorList>
            <person name="Li C."/>
        </authorList>
    </citation>
    <scope>NUCLEOTIDE SEQUENCE [LARGE SCALE GENOMIC DNA]</scope>
    <source>
        <tissue evidence="3">Flower</tissue>
    </source>
</reference>
<dbReference type="Proteomes" id="UP001327560">
    <property type="component" value="Chromosome 8"/>
</dbReference>
<evidence type="ECO:0000259" key="2">
    <source>
        <dbReference type="PROSITE" id="PS51806"/>
    </source>
</evidence>
<gene>
    <name evidence="3" type="ORF">Cni_G25071</name>
</gene>
<dbReference type="InterPro" id="IPR051886">
    <property type="entry name" value="Seed_Dev/Stress_Resp_Reg"/>
</dbReference>
<evidence type="ECO:0000313" key="4">
    <source>
        <dbReference type="Proteomes" id="UP001327560"/>
    </source>
</evidence>
<keyword evidence="4" id="KW-1185">Reference proteome</keyword>
<dbReference type="GO" id="GO:0043565">
    <property type="term" value="F:sequence-specific DNA binding"/>
    <property type="evidence" value="ECO:0007669"/>
    <property type="project" value="InterPro"/>
</dbReference>
<sequence>MSCPHEEVEPSGAAMAAADEDDAHDHFAKFFECWLTQQERDLQSLRAAADGKTGGPDDEARLRALIDRVLGHYEYYYRAKAASARRDVTPMFAPTWTSSTENLFLWVGGWRPTMAFHLLYSKSGLQLESRLADQNESPPTADLAGLTCDQLERIDRLHRRTVRLEKQISEQEAQAQETVADAQMVELSHAMAASGDAMGGADEEMERAMEGKRERMNEVLDRADELRLETLKAVVDILKPAQAVHFLIAAAELHLKVHEFGKSKDAAAAPTTGRETAASS</sequence>